<evidence type="ECO:0000313" key="15">
    <source>
        <dbReference type="EMBL" id="QES87154.1"/>
    </source>
</evidence>
<dbReference type="InterPro" id="IPR014782">
    <property type="entry name" value="Peptidase_M1_dom"/>
</dbReference>
<keyword evidence="11" id="KW-0482">Metalloprotease</keyword>
<name>A0A5P2FUM0_9BACT</name>
<dbReference type="Gene3D" id="1.25.10.10">
    <property type="entry name" value="Leucine-rich Repeat Variant"/>
    <property type="match status" value="1"/>
</dbReference>
<feature type="domain" description="Peptidase M1 membrane alanine aminopeptidase" evidence="13">
    <location>
        <begin position="281"/>
        <end position="486"/>
    </location>
</feature>
<evidence type="ECO:0000256" key="12">
    <source>
        <dbReference type="SAM" id="SignalP"/>
    </source>
</evidence>
<dbReference type="InterPro" id="IPR050344">
    <property type="entry name" value="Peptidase_M1_aminopeptidases"/>
</dbReference>
<evidence type="ECO:0000256" key="5">
    <source>
        <dbReference type="ARBA" id="ARBA00015611"/>
    </source>
</evidence>
<dbReference type="Gene3D" id="2.60.40.1730">
    <property type="entry name" value="tricorn interacting facor f3 domain"/>
    <property type="match status" value="1"/>
</dbReference>
<dbReference type="GO" id="GO:0070006">
    <property type="term" value="F:metalloaminopeptidase activity"/>
    <property type="evidence" value="ECO:0007669"/>
    <property type="project" value="TreeGrafter"/>
</dbReference>
<dbReference type="SUPFAM" id="SSF48371">
    <property type="entry name" value="ARM repeat"/>
    <property type="match status" value="1"/>
</dbReference>
<comment type="similarity">
    <text evidence="3">Belongs to the peptidase M1 family.</text>
</comment>
<evidence type="ECO:0000259" key="14">
    <source>
        <dbReference type="Pfam" id="PF17900"/>
    </source>
</evidence>
<feature type="signal peptide" evidence="12">
    <location>
        <begin position="1"/>
        <end position="19"/>
    </location>
</feature>
<keyword evidence="9" id="KW-0378">Hydrolase</keyword>
<feature type="chain" id="PRO_5024400620" description="Aminopeptidase N" evidence="12">
    <location>
        <begin position="20"/>
        <end position="828"/>
    </location>
</feature>
<dbReference type="OrthoDB" id="100605at2"/>
<dbReference type="PANTHER" id="PTHR11533:SF174">
    <property type="entry name" value="PUROMYCIN-SENSITIVE AMINOPEPTIDASE-RELATED"/>
    <property type="match status" value="1"/>
</dbReference>
<dbReference type="EMBL" id="CP044016">
    <property type="protein sequence ID" value="QES87154.1"/>
    <property type="molecule type" value="Genomic_DNA"/>
</dbReference>
<keyword evidence="10" id="KW-0862">Zinc</keyword>
<evidence type="ECO:0000256" key="4">
    <source>
        <dbReference type="ARBA" id="ARBA00012564"/>
    </source>
</evidence>
<dbReference type="GO" id="GO:0008270">
    <property type="term" value="F:zinc ion binding"/>
    <property type="evidence" value="ECO:0007669"/>
    <property type="project" value="InterPro"/>
</dbReference>
<dbReference type="PRINTS" id="PR00756">
    <property type="entry name" value="ALADIPTASE"/>
</dbReference>
<comment type="catalytic activity">
    <reaction evidence="1">
        <text>Release of an N-terminal amino acid, Xaa-|-Yaa- from a peptide, amide or arylamide. Xaa is preferably Ala, but may be most amino acids including Pro (slow action). When a terminal hydrophobic residue is followed by a prolyl residue, the two may be released as an intact Xaa-Pro dipeptide.</text>
        <dbReference type="EC" id="3.4.11.2"/>
    </reaction>
</comment>
<evidence type="ECO:0000259" key="13">
    <source>
        <dbReference type="Pfam" id="PF01433"/>
    </source>
</evidence>
<dbReference type="InterPro" id="IPR011989">
    <property type="entry name" value="ARM-like"/>
</dbReference>
<dbReference type="RefSeq" id="WP_131328032.1">
    <property type="nucleotide sequence ID" value="NZ_CP044016.1"/>
</dbReference>
<gene>
    <name evidence="15" type="ORF">E0W69_000215</name>
</gene>
<dbReference type="GO" id="GO:0016020">
    <property type="term" value="C:membrane"/>
    <property type="evidence" value="ECO:0007669"/>
    <property type="project" value="TreeGrafter"/>
</dbReference>
<dbReference type="Pfam" id="PF17900">
    <property type="entry name" value="Peptidase_M1_N"/>
    <property type="match status" value="1"/>
</dbReference>
<keyword evidence="8" id="KW-0479">Metal-binding</keyword>
<dbReference type="CDD" id="cd09603">
    <property type="entry name" value="M1_APN_like"/>
    <property type="match status" value="1"/>
</dbReference>
<dbReference type="KEGG" id="arac:E0W69_000215"/>
<dbReference type="GO" id="GO:0043171">
    <property type="term" value="P:peptide catabolic process"/>
    <property type="evidence" value="ECO:0007669"/>
    <property type="project" value="TreeGrafter"/>
</dbReference>
<dbReference type="GO" id="GO:0006508">
    <property type="term" value="P:proteolysis"/>
    <property type="evidence" value="ECO:0007669"/>
    <property type="project" value="UniProtKB-KW"/>
</dbReference>
<dbReference type="GO" id="GO:0005737">
    <property type="term" value="C:cytoplasm"/>
    <property type="evidence" value="ECO:0007669"/>
    <property type="project" value="TreeGrafter"/>
</dbReference>
<dbReference type="InterPro" id="IPR045357">
    <property type="entry name" value="Aminopeptidase_N-like_N"/>
</dbReference>
<dbReference type="InterPro" id="IPR042097">
    <property type="entry name" value="Aminopeptidase_N-like_N_sf"/>
</dbReference>
<dbReference type="InterPro" id="IPR016024">
    <property type="entry name" value="ARM-type_fold"/>
</dbReference>
<feature type="domain" description="Aminopeptidase N-like N-terminal" evidence="14">
    <location>
        <begin position="50"/>
        <end position="243"/>
    </location>
</feature>
<dbReference type="Gene3D" id="1.10.390.10">
    <property type="entry name" value="Neutral Protease Domain 2"/>
    <property type="match status" value="1"/>
</dbReference>
<dbReference type="Proteomes" id="UP000292424">
    <property type="component" value="Chromosome"/>
</dbReference>
<dbReference type="InterPro" id="IPR001930">
    <property type="entry name" value="Peptidase_M1"/>
</dbReference>
<dbReference type="InterPro" id="IPR027268">
    <property type="entry name" value="Peptidase_M4/M1_CTD_sf"/>
</dbReference>
<keyword evidence="12" id="KW-0732">Signal</keyword>
<dbReference type="PANTHER" id="PTHR11533">
    <property type="entry name" value="PROTEASE M1 ZINC METALLOPROTEASE"/>
    <property type="match status" value="1"/>
</dbReference>
<comment type="cofactor">
    <cofactor evidence="2">
        <name>Zn(2+)</name>
        <dbReference type="ChEBI" id="CHEBI:29105"/>
    </cofactor>
</comment>
<dbReference type="AlphaFoldDB" id="A0A5P2FUM0"/>
<dbReference type="SUPFAM" id="SSF55486">
    <property type="entry name" value="Metalloproteases ('zincins'), catalytic domain"/>
    <property type="match status" value="1"/>
</dbReference>
<protein>
    <recommendedName>
        <fullName evidence="5">Aminopeptidase N</fullName>
        <ecNumber evidence="4">3.4.11.2</ecNumber>
    </recommendedName>
</protein>
<dbReference type="EC" id="3.4.11.2" evidence="4"/>
<evidence type="ECO:0000256" key="8">
    <source>
        <dbReference type="ARBA" id="ARBA00022723"/>
    </source>
</evidence>
<evidence type="ECO:0000256" key="2">
    <source>
        <dbReference type="ARBA" id="ARBA00001947"/>
    </source>
</evidence>
<evidence type="ECO:0000256" key="3">
    <source>
        <dbReference type="ARBA" id="ARBA00010136"/>
    </source>
</evidence>
<evidence type="ECO:0000256" key="1">
    <source>
        <dbReference type="ARBA" id="ARBA00000098"/>
    </source>
</evidence>
<dbReference type="GO" id="GO:0042277">
    <property type="term" value="F:peptide binding"/>
    <property type="evidence" value="ECO:0007669"/>
    <property type="project" value="TreeGrafter"/>
</dbReference>
<sequence>MKSFILASAAILLSSVVMAQDQEAIVVNTQSNNWKKDYRASATKINDLIHTKLEVTPDYNKCFLYGKEWVSLHPHFYPTDSLSLDAKGMQINEVAIVKNGKKTPLKYDYSDSMVLNIHLDKTYKSNETYLIYIDYVSRPNLYKGQGSAAITDAKGLYFINPDGKDKNKPIQLWTQGETEGSSVWFPTIDKPDQKTTEEIILTIPKKFNTYVSLSNGALISSKKNADGTRTDHWKMDLPHAPYLFFFGVGDYSVTKDKYKGKEVNYYVEPAYASVARKIYGNTPEMMAFYSRILGVEFPWNKYSQMTARDYVSGAMENTTATLHTDAVQQNARELTDGNKYEEYVAHELFHQWFGDYVTCESWSNLTVNESFANYSETLWNTYKYGKDAGDKQNYDDMQGYLRSNSFDLDLVRFYYKTREDMFDAVSYNKGGRILHMLHHYLGDSAFYKSLNTYLVEHKFGTGEAHQLRIAFEKVTGQDLNWYWNQWYFGYGNPVVDISYGYDDSKKESTVTIHQTQKEHAFILPIDIDIYTNGTKKRYTVWTKDTLDNFTFPVTQKPDLINVDGDKILLWDKQDNKSLAEYAYQYTHGGNYVDRREAVEFASSQLDKPEALAIIMLGLNDKFYDIRDIALKSLSNTPVPPSPDLIQKIESMAKTDPKRPVRAEAIAYLGLLKNPQYKSMFVADTKDSSYSVAGNALMALARLDKDTALTMLPELSKDAKGNLSEVISNLSIFTFDDTQFDSLYTELKNMNLYKGVTPTINFIQYLNNVKNTDNFKKGVDLVIEKRKIYEPLSKQVAEVITSQLQQLAQAKSSTTSTKEQGDYIIEKLK</sequence>
<evidence type="ECO:0000256" key="10">
    <source>
        <dbReference type="ARBA" id="ARBA00022833"/>
    </source>
</evidence>
<organism evidence="15 16">
    <name type="scientific">Rhizosphaericola mali</name>
    <dbReference type="NCBI Taxonomy" id="2545455"/>
    <lineage>
        <taxon>Bacteria</taxon>
        <taxon>Pseudomonadati</taxon>
        <taxon>Bacteroidota</taxon>
        <taxon>Chitinophagia</taxon>
        <taxon>Chitinophagales</taxon>
        <taxon>Chitinophagaceae</taxon>
        <taxon>Rhizosphaericola</taxon>
    </lineage>
</organism>
<keyword evidence="16" id="KW-1185">Reference proteome</keyword>
<reference evidence="15 16" key="1">
    <citation type="submission" date="2019-09" db="EMBL/GenBank/DDBJ databases">
        <title>Complete genome sequence of Arachidicoccus sp. B3-10 isolated from apple orchard soil.</title>
        <authorList>
            <person name="Kim H.S."/>
            <person name="Han K.-I."/>
            <person name="Suh M.K."/>
            <person name="Lee K.C."/>
            <person name="Eom M.K."/>
            <person name="Kim J.-S."/>
            <person name="Kang S.W."/>
            <person name="Sin Y."/>
            <person name="Lee J.-S."/>
        </authorList>
    </citation>
    <scope>NUCLEOTIDE SEQUENCE [LARGE SCALE GENOMIC DNA]</scope>
    <source>
        <strain evidence="15 16">B3-10</strain>
    </source>
</reference>
<keyword evidence="6" id="KW-0031">Aminopeptidase</keyword>
<evidence type="ECO:0000256" key="6">
    <source>
        <dbReference type="ARBA" id="ARBA00022438"/>
    </source>
</evidence>
<evidence type="ECO:0000256" key="7">
    <source>
        <dbReference type="ARBA" id="ARBA00022670"/>
    </source>
</evidence>
<keyword evidence="7" id="KW-0645">Protease</keyword>
<evidence type="ECO:0000313" key="16">
    <source>
        <dbReference type="Proteomes" id="UP000292424"/>
    </source>
</evidence>
<evidence type="ECO:0000256" key="9">
    <source>
        <dbReference type="ARBA" id="ARBA00022801"/>
    </source>
</evidence>
<dbReference type="Pfam" id="PF01433">
    <property type="entry name" value="Peptidase_M1"/>
    <property type="match status" value="1"/>
</dbReference>
<dbReference type="SUPFAM" id="SSF63737">
    <property type="entry name" value="Leukotriene A4 hydrolase N-terminal domain"/>
    <property type="match status" value="1"/>
</dbReference>
<dbReference type="GO" id="GO:0005615">
    <property type="term" value="C:extracellular space"/>
    <property type="evidence" value="ECO:0007669"/>
    <property type="project" value="TreeGrafter"/>
</dbReference>
<accession>A0A5P2FUM0</accession>
<evidence type="ECO:0000256" key="11">
    <source>
        <dbReference type="ARBA" id="ARBA00023049"/>
    </source>
</evidence>
<dbReference type="GO" id="GO:0016285">
    <property type="term" value="F:alanyl aminopeptidase activity"/>
    <property type="evidence" value="ECO:0007669"/>
    <property type="project" value="UniProtKB-EC"/>
</dbReference>
<proteinExistence type="inferred from homology"/>